<evidence type="ECO:0008006" key="4">
    <source>
        <dbReference type="Google" id="ProtNLM"/>
    </source>
</evidence>
<keyword evidence="1" id="KW-0472">Membrane</keyword>
<sequence length="646" mass="73047">MPGPALHHIIAETLRKKILNGQGLGNSADYSDLQNLLSDPKNLPYYFLGCQGPDFLFFNTKDWPVPLVGEGVEIYYKVYDAIEEFKKTLSDLVPQPIHEILDALGALEDQVVQHSSTLTEIEQLFSDMKAVLEGLLANLTEMISNFITKFDLYEQLGHPYRDGETKGEWWWFDALHYRKSGRFLKTLLDEGSNHPQHFLYSLGYLTHFTGDTVGHAYVNINSGGPYRNHSQRHKTCENYQDVFNTHILNNTDWNSSKIHAYYNFNFSGKISPIGANSEIPDPSSKMPDHLAKFIADCINKLYGTGDSDDDEYGKKINPSDVDNAYRIYYKWLKSATDTGTLPAPVPYSLTAELLEVWETAINNLGEIGDFISNAINSAGNFNILGMFLALAAIIIAAVATALALIDAILGALSTLTVAGIRYLASLVYEHLYNAFQNFRLGVSLNGLAFPMMEHLNEPRFQQFKNTAFNDPLGRNASFLKNHFPAKKFKLPTTTFWQEFFHREKHLIYPPKDGELKLTLAGPILNSASDYYNSEALFYVTGDIPLHQKFIDALADLGPGDDDTSFQKIYLELRRTDRKNPPALGNAIDLTLEIFDRWRKQKKFPDFNLDADRGYAYPCWVQMGDPREAPSVLKHNPETQISFIKNL</sequence>
<comment type="caution">
    <text evidence="2">The sequence shown here is derived from an EMBL/GenBank/DDBJ whole genome shotgun (WGS) entry which is preliminary data.</text>
</comment>
<evidence type="ECO:0000313" key="2">
    <source>
        <dbReference type="EMBL" id="PSL04417.1"/>
    </source>
</evidence>
<evidence type="ECO:0000313" key="3">
    <source>
        <dbReference type="Proteomes" id="UP000240708"/>
    </source>
</evidence>
<dbReference type="RefSeq" id="WP_106567321.1">
    <property type="nucleotide sequence ID" value="NZ_PYGF01000005.1"/>
</dbReference>
<evidence type="ECO:0000256" key="1">
    <source>
        <dbReference type="SAM" id="Phobius"/>
    </source>
</evidence>
<feature type="transmembrane region" description="Helical" evidence="1">
    <location>
        <begin position="383"/>
        <end position="405"/>
    </location>
</feature>
<name>A0A2P8E4R2_9BACT</name>
<gene>
    <name evidence="2" type="ORF">CLV48_105161</name>
</gene>
<dbReference type="OrthoDB" id="648959at2"/>
<reference evidence="2 3" key="1">
    <citation type="submission" date="2018-03" db="EMBL/GenBank/DDBJ databases">
        <title>Genomic Encyclopedia of Archaeal and Bacterial Type Strains, Phase II (KMG-II): from individual species to whole genera.</title>
        <authorList>
            <person name="Goeker M."/>
        </authorList>
    </citation>
    <scope>NUCLEOTIDE SEQUENCE [LARGE SCALE GENOMIC DNA]</scope>
    <source>
        <strain evidence="2 3">DSM 28057</strain>
    </source>
</reference>
<accession>A0A2P8E4R2</accession>
<keyword evidence="1" id="KW-1133">Transmembrane helix</keyword>
<keyword evidence="3" id="KW-1185">Reference proteome</keyword>
<dbReference type="Proteomes" id="UP000240708">
    <property type="component" value="Unassembled WGS sequence"/>
</dbReference>
<dbReference type="EMBL" id="PYGF01000005">
    <property type="protein sequence ID" value="PSL04417.1"/>
    <property type="molecule type" value="Genomic_DNA"/>
</dbReference>
<proteinExistence type="predicted"/>
<organism evidence="2 3">
    <name type="scientific">Cecembia rubra</name>
    <dbReference type="NCBI Taxonomy" id="1485585"/>
    <lineage>
        <taxon>Bacteria</taxon>
        <taxon>Pseudomonadati</taxon>
        <taxon>Bacteroidota</taxon>
        <taxon>Cytophagia</taxon>
        <taxon>Cytophagales</taxon>
        <taxon>Cyclobacteriaceae</taxon>
        <taxon>Cecembia</taxon>
    </lineage>
</organism>
<protein>
    <recommendedName>
        <fullName evidence="4">Zinc dependent phospholipase C</fullName>
    </recommendedName>
</protein>
<dbReference type="AlphaFoldDB" id="A0A2P8E4R2"/>
<keyword evidence="1" id="KW-0812">Transmembrane</keyword>